<evidence type="ECO:0000313" key="1">
    <source>
        <dbReference type="EMBL" id="EDL82376.1"/>
    </source>
</evidence>
<name>A6HW90_RAT</name>
<reference evidence="2" key="1">
    <citation type="submission" date="2005-09" db="EMBL/GenBank/DDBJ databases">
        <authorList>
            <person name="Mural R.J."/>
            <person name="Li P.W."/>
            <person name="Adams M.D."/>
            <person name="Amanatides P.G."/>
            <person name="Baden-Tillson H."/>
            <person name="Barnstead M."/>
            <person name="Chin S.H."/>
            <person name="Dew I."/>
            <person name="Evans C.A."/>
            <person name="Ferriera S."/>
            <person name="Flanigan M."/>
            <person name="Fosler C."/>
            <person name="Glodek A."/>
            <person name="Gu Z."/>
            <person name="Holt R.A."/>
            <person name="Jennings D."/>
            <person name="Kraft C.L."/>
            <person name="Lu F."/>
            <person name="Nguyen T."/>
            <person name="Nusskern D.R."/>
            <person name="Pfannkoch C.M."/>
            <person name="Sitter C."/>
            <person name="Sutton G.G."/>
            <person name="Venter J.C."/>
            <person name="Wang Z."/>
            <person name="Woodage T."/>
            <person name="Zheng X.H."/>
            <person name="Zhong F."/>
        </authorList>
    </citation>
    <scope>NUCLEOTIDE SEQUENCE [LARGE SCALE GENOMIC DNA]</scope>
    <source>
        <strain>BN</strain>
        <strain evidence="2">Sprague-Dawley</strain>
    </source>
</reference>
<dbReference type="EMBL" id="CH473952">
    <property type="protein sequence ID" value="EDL82376.1"/>
    <property type="molecule type" value="Genomic_DNA"/>
</dbReference>
<feature type="non-terminal residue" evidence="1">
    <location>
        <position position="66"/>
    </location>
</feature>
<organism evidence="1 2">
    <name type="scientific">Rattus norvegicus</name>
    <name type="common">Rat</name>
    <dbReference type="NCBI Taxonomy" id="10116"/>
    <lineage>
        <taxon>Eukaryota</taxon>
        <taxon>Metazoa</taxon>
        <taxon>Chordata</taxon>
        <taxon>Craniata</taxon>
        <taxon>Vertebrata</taxon>
        <taxon>Euteleostomi</taxon>
        <taxon>Mammalia</taxon>
        <taxon>Eutheria</taxon>
        <taxon>Euarchontoglires</taxon>
        <taxon>Glires</taxon>
        <taxon>Rodentia</taxon>
        <taxon>Myomorpha</taxon>
        <taxon>Muroidea</taxon>
        <taxon>Muridae</taxon>
        <taxon>Murinae</taxon>
        <taxon>Rattus</taxon>
    </lineage>
</organism>
<protein>
    <submittedName>
        <fullName evidence="1">RCG28914</fullName>
    </submittedName>
</protein>
<accession>A6HW90</accession>
<proteinExistence type="predicted"/>
<gene>
    <name evidence="1" type="ORF">rCG_28914</name>
</gene>
<sequence>MHSTVVHHWRAPYRNGLRSSLNHPSRCLLYPELIEQETGFPELGCSASPWTRNQRSQGRWTEISKT</sequence>
<dbReference type="Proteomes" id="UP000234681">
    <property type="component" value="Chromosome 2"/>
</dbReference>
<dbReference type="AlphaFoldDB" id="A6HW90"/>
<evidence type="ECO:0000313" key="2">
    <source>
        <dbReference type="Proteomes" id="UP000234681"/>
    </source>
</evidence>